<evidence type="ECO:0000256" key="7">
    <source>
        <dbReference type="PIRSR" id="PIRSR601952-1"/>
    </source>
</evidence>
<keyword evidence="2" id="KW-0597">Phosphoprotein</keyword>
<feature type="binding site" evidence="8">
    <location>
        <position position="330"/>
    </location>
    <ligand>
        <name>Zn(2+)</name>
        <dbReference type="ChEBI" id="CHEBI:29105"/>
        <label>2</label>
    </ligand>
</feature>
<dbReference type="InterPro" id="IPR017850">
    <property type="entry name" value="Alkaline_phosphatase_core_sf"/>
</dbReference>
<evidence type="ECO:0000256" key="3">
    <source>
        <dbReference type="ARBA" id="ARBA00022723"/>
    </source>
</evidence>
<feature type="binding site" evidence="8">
    <location>
        <position position="63"/>
    </location>
    <ligand>
        <name>Mg(2+)</name>
        <dbReference type="ChEBI" id="CHEBI:18420"/>
    </ligand>
</feature>
<evidence type="ECO:0000256" key="1">
    <source>
        <dbReference type="ARBA" id="ARBA00005984"/>
    </source>
</evidence>
<dbReference type="Gene3D" id="3.40.720.10">
    <property type="entry name" value="Alkaline Phosphatase, subunit A"/>
    <property type="match status" value="2"/>
</dbReference>
<dbReference type="SMART" id="SM00098">
    <property type="entry name" value="alkPPc"/>
    <property type="match status" value="1"/>
</dbReference>
<keyword evidence="3 8" id="KW-0479">Metal-binding</keyword>
<comment type="cofactor">
    <cofactor evidence="8">
        <name>Zn(2+)</name>
        <dbReference type="ChEBI" id="CHEBI:29105"/>
    </cofactor>
    <text evidence="8">Binds 2 Zn(2+) ions.</text>
</comment>
<feature type="binding site" evidence="8">
    <location>
        <position position="160"/>
    </location>
    <ligand>
        <name>Mg(2+)</name>
        <dbReference type="ChEBI" id="CHEBI:18420"/>
    </ligand>
</feature>
<evidence type="ECO:0000256" key="6">
    <source>
        <dbReference type="ARBA" id="ARBA00022842"/>
    </source>
</evidence>
<evidence type="ECO:0000256" key="9">
    <source>
        <dbReference type="RuleBase" id="RU003946"/>
    </source>
</evidence>
<dbReference type="CDD" id="cd16012">
    <property type="entry name" value="ALP"/>
    <property type="match status" value="1"/>
</dbReference>
<feature type="binding site" evidence="8">
    <location>
        <position position="291"/>
    </location>
    <ligand>
        <name>Zn(2+)</name>
        <dbReference type="ChEBI" id="CHEBI:29105"/>
        <label>2</label>
    </ligand>
</feature>
<dbReference type="Pfam" id="PF00245">
    <property type="entry name" value="Alk_phosphatase"/>
    <property type="match status" value="1"/>
</dbReference>
<keyword evidence="13" id="KW-1185">Reference proteome</keyword>
<dbReference type="AlphaFoldDB" id="A0A1H9VX70"/>
<evidence type="ECO:0000313" key="12">
    <source>
        <dbReference type="EMBL" id="SES25957.1"/>
    </source>
</evidence>
<comment type="similarity">
    <text evidence="1 9">Belongs to the alkaline phosphatase family.</text>
</comment>
<dbReference type="InterPro" id="IPR018299">
    <property type="entry name" value="Alkaline_phosphatase_AS"/>
</dbReference>
<keyword evidence="4" id="KW-0378">Hydrolase</keyword>
<keyword evidence="6 8" id="KW-0460">Magnesium</keyword>
<feature type="binding site" evidence="8">
    <location>
        <position position="158"/>
    </location>
    <ligand>
        <name>Mg(2+)</name>
        <dbReference type="ChEBI" id="CHEBI:18420"/>
    </ligand>
</feature>
<feature type="region of interest" description="Disordered" evidence="10">
    <location>
        <begin position="27"/>
        <end position="53"/>
    </location>
</feature>
<feature type="compositionally biased region" description="Polar residues" evidence="10">
    <location>
        <begin position="34"/>
        <end position="53"/>
    </location>
</feature>
<dbReference type="Proteomes" id="UP000198571">
    <property type="component" value="Unassembled WGS sequence"/>
</dbReference>
<feature type="binding site" evidence="8">
    <location>
        <position position="63"/>
    </location>
    <ligand>
        <name>Zn(2+)</name>
        <dbReference type="ChEBI" id="CHEBI:29105"/>
        <label>2</label>
    </ligand>
</feature>
<dbReference type="EMBL" id="FOGT01000013">
    <property type="protein sequence ID" value="SES25957.1"/>
    <property type="molecule type" value="Genomic_DNA"/>
</dbReference>
<protein>
    <submittedName>
        <fullName evidence="12">Alkaline phosphatase</fullName>
    </submittedName>
</protein>
<feature type="binding site" evidence="8">
    <location>
        <position position="329"/>
    </location>
    <ligand>
        <name>Zn(2+)</name>
        <dbReference type="ChEBI" id="CHEBI:29105"/>
        <label>2</label>
    </ligand>
</feature>
<dbReference type="GO" id="GO:0004035">
    <property type="term" value="F:alkaline phosphatase activity"/>
    <property type="evidence" value="ECO:0007669"/>
    <property type="project" value="TreeGrafter"/>
</dbReference>
<dbReference type="PANTHER" id="PTHR11596:SF5">
    <property type="entry name" value="ALKALINE PHOSPHATASE"/>
    <property type="match status" value="1"/>
</dbReference>
<dbReference type="GO" id="GO:0046872">
    <property type="term" value="F:metal ion binding"/>
    <property type="evidence" value="ECO:0007669"/>
    <property type="project" value="UniProtKB-KW"/>
</dbReference>
<name>A0A1H9VX70_9BACI</name>
<feature type="binding site" evidence="8">
    <location>
        <position position="441"/>
    </location>
    <ligand>
        <name>Zn(2+)</name>
        <dbReference type="ChEBI" id="CHEBI:29105"/>
        <label>2</label>
    </ligand>
</feature>
<evidence type="ECO:0000256" key="2">
    <source>
        <dbReference type="ARBA" id="ARBA00022553"/>
    </source>
</evidence>
<reference evidence="13" key="1">
    <citation type="submission" date="2016-10" db="EMBL/GenBank/DDBJ databases">
        <authorList>
            <person name="Varghese N."/>
            <person name="Submissions S."/>
        </authorList>
    </citation>
    <scope>NUCLEOTIDE SEQUENCE [LARGE SCALE GENOMIC DNA]</scope>
    <source>
        <strain evidence="13">S9</strain>
    </source>
</reference>
<dbReference type="SUPFAM" id="SSF53649">
    <property type="entry name" value="Alkaline phosphatase-like"/>
    <property type="match status" value="1"/>
</dbReference>
<evidence type="ECO:0000256" key="4">
    <source>
        <dbReference type="ARBA" id="ARBA00022801"/>
    </source>
</evidence>
<feature type="binding site" evidence="8">
    <location>
        <position position="287"/>
    </location>
    <ligand>
        <name>Zn(2+)</name>
        <dbReference type="ChEBI" id="CHEBI:29105"/>
        <label>2</label>
    </ligand>
</feature>
<dbReference type="PROSITE" id="PS51257">
    <property type="entry name" value="PROKAR_LIPOPROTEIN"/>
    <property type="match status" value="1"/>
</dbReference>
<feature type="signal peptide" evidence="11">
    <location>
        <begin position="1"/>
        <end position="22"/>
    </location>
</feature>
<gene>
    <name evidence="12" type="ORF">SAMN05518684_1138</name>
</gene>
<feature type="active site" description="Phosphoserine intermediate" evidence="7">
    <location>
        <position position="107"/>
    </location>
</feature>
<evidence type="ECO:0000313" key="13">
    <source>
        <dbReference type="Proteomes" id="UP000198571"/>
    </source>
</evidence>
<accession>A0A1H9VX70</accession>
<dbReference type="InterPro" id="IPR001952">
    <property type="entry name" value="Alkaline_phosphatase"/>
</dbReference>
<keyword evidence="11" id="KW-0732">Signal</keyword>
<dbReference type="PANTHER" id="PTHR11596">
    <property type="entry name" value="ALKALINE PHOSPHATASE"/>
    <property type="match status" value="1"/>
</dbReference>
<dbReference type="STRING" id="1601833.SAMN05518684_1138"/>
<evidence type="ECO:0000256" key="5">
    <source>
        <dbReference type="ARBA" id="ARBA00022833"/>
    </source>
</evidence>
<dbReference type="RefSeq" id="WP_245733131.1">
    <property type="nucleotide sequence ID" value="NZ_FOGT01000013.1"/>
</dbReference>
<dbReference type="PRINTS" id="PR00113">
    <property type="entry name" value="ALKPHPHTASE"/>
</dbReference>
<dbReference type="PROSITE" id="PS00123">
    <property type="entry name" value="ALKALINE_PHOSPHATASE"/>
    <property type="match status" value="1"/>
</dbReference>
<sequence>MKFSKLMRSAGVLAITASVLMACNNESDEVDASPDNNGGNTDQSENSEGTQTAPKNVIMMIGDGMGVGQIEIARLLEHGKEGILHMEKLEHAAFMRTYSSNNWVTDSAAAGTGIATSVKTDNGMLGVDPDGNELDSILKLFQAHDRKVGVISNNTVTDATPAAFTANVESRSGQEEIARQMLENEYDLMLGGGTDYFLPERQDGNNLIEEFEELGYDIVTDRDELLDVENSEKLLGLFHDSFMNYKVDYDLYDSNEPSLNEMSEVALDMLSQDDDGFFLMIEGARIDHAAHAADFTSVWQETIEFDETVGDVMEWAGERDDTLVVVLADHETMGMAASEVMDKEALRNVSASPEYMVSQFEFDEDKGIYTPESVRSVVQKYANFEMSDENIDAFNEYIYDEEGELRFPHEQGWEIGSFIADQYGAGVMSREIRAASSTGGHTGNMVPVFAEGLGAERFNGTLDNTDITQILAEVSELDFKPGEIPDQTND</sequence>
<keyword evidence="5 8" id="KW-0862">Zinc</keyword>
<comment type="cofactor">
    <cofactor evidence="8">
        <name>Mg(2+)</name>
        <dbReference type="ChEBI" id="CHEBI:18420"/>
    </cofactor>
    <text evidence="8">Binds 1 Mg(2+) ion.</text>
</comment>
<feature type="chain" id="PRO_5038859303" evidence="11">
    <location>
        <begin position="23"/>
        <end position="490"/>
    </location>
</feature>
<evidence type="ECO:0000256" key="8">
    <source>
        <dbReference type="PIRSR" id="PIRSR601952-2"/>
    </source>
</evidence>
<feature type="binding site" evidence="8">
    <location>
        <position position="282"/>
    </location>
    <ligand>
        <name>Mg(2+)</name>
        <dbReference type="ChEBI" id="CHEBI:18420"/>
    </ligand>
</feature>
<evidence type="ECO:0000256" key="11">
    <source>
        <dbReference type="SAM" id="SignalP"/>
    </source>
</evidence>
<evidence type="ECO:0000256" key="10">
    <source>
        <dbReference type="SAM" id="MobiDB-lite"/>
    </source>
</evidence>
<organism evidence="12 13">
    <name type="scientific">Salipaludibacillus aurantiacus</name>
    <dbReference type="NCBI Taxonomy" id="1601833"/>
    <lineage>
        <taxon>Bacteria</taxon>
        <taxon>Bacillati</taxon>
        <taxon>Bacillota</taxon>
        <taxon>Bacilli</taxon>
        <taxon>Bacillales</taxon>
        <taxon>Bacillaceae</taxon>
    </lineage>
</organism>
<proteinExistence type="inferred from homology"/>